<evidence type="ECO:0000313" key="2">
    <source>
        <dbReference type="Proteomes" id="UP000481033"/>
    </source>
</evidence>
<reference evidence="1 2" key="1">
    <citation type="journal article" date="2020" name="Microb. Ecol.">
        <title>Ecogenomics of the Marine Benthic Filamentous Cyanobacterium Adonisia.</title>
        <authorList>
            <person name="Walter J.M."/>
            <person name="Coutinho F.H."/>
            <person name="Leomil L."/>
            <person name="Hargreaves P.I."/>
            <person name="Campeao M.E."/>
            <person name="Vieira V.V."/>
            <person name="Silva B.S."/>
            <person name="Fistarol G.O."/>
            <person name="Salomon P.S."/>
            <person name="Sawabe T."/>
            <person name="Mino S."/>
            <person name="Hosokawa M."/>
            <person name="Miyashita H."/>
            <person name="Maruyama F."/>
            <person name="van Verk M.C."/>
            <person name="Dutilh B.E."/>
            <person name="Thompson C.C."/>
            <person name="Thompson F.L."/>
        </authorList>
    </citation>
    <scope>NUCLEOTIDE SEQUENCE [LARGE SCALE GENOMIC DNA]</scope>
    <source>
        <strain evidence="1 2">CCMR0081</strain>
    </source>
</reference>
<gene>
    <name evidence="1" type="ORF">DXZ20_35120</name>
</gene>
<evidence type="ECO:0000313" key="1">
    <source>
        <dbReference type="EMBL" id="NEZ60782.1"/>
    </source>
</evidence>
<keyword evidence="2" id="KW-1185">Reference proteome</keyword>
<sequence length="161" mass="18187">MIDTSGYSSQAPKWLKAIGYDAPEETVVTTSMGYASRLYEIPANFQADWRGVYIQAAPPERTSMGVLYPIENNHWIVGVCATAPHRPSKNEAEFLESLRNLPSPHIYNAVKDARPATEIGIYHPPGNRLRYYERNVLAASYKDLLPWEILSAHLHRSMDRG</sequence>
<comment type="caution">
    <text evidence="1">The sequence shown here is derived from an EMBL/GenBank/DDBJ whole genome shotgun (WGS) entry which is preliminary data.</text>
</comment>
<dbReference type="RefSeq" id="WP_163703123.1">
    <property type="nucleotide sequence ID" value="NZ_QXHD01000004.1"/>
</dbReference>
<dbReference type="AlphaFoldDB" id="A0A6M0RYJ7"/>
<proteinExistence type="predicted"/>
<dbReference type="Proteomes" id="UP000481033">
    <property type="component" value="Unassembled WGS sequence"/>
</dbReference>
<organism evidence="1 2">
    <name type="scientific">Adonisia turfae CCMR0081</name>
    <dbReference type="NCBI Taxonomy" id="2292702"/>
    <lineage>
        <taxon>Bacteria</taxon>
        <taxon>Bacillati</taxon>
        <taxon>Cyanobacteriota</taxon>
        <taxon>Adonisia</taxon>
        <taxon>Adonisia turfae</taxon>
    </lineage>
</organism>
<name>A0A6M0RYJ7_9CYAN</name>
<accession>A0A6M0RYJ7</accession>
<protein>
    <submittedName>
        <fullName evidence="1">Uncharacterized protein</fullName>
    </submittedName>
</protein>
<dbReference type="EMBL" id="QXHD01000004">
    <property type="protein sequence ID" value="NEZ60782.1"/>
    <property type="molecule type" value="Genomic_DNA"/>
</dbReference>